<gene>
    <name evidence="2" type="ORF">SK128_015251</name>
</gene>
<feature type="compositionally biased region" description="Basic and acidic residues" evidence="1">
    <location>
        <begin position="39"/>
        <end position="52"/>
    </location>
</feature>
<keyword evidence="3" id="KW-1185">Reference proteome</keyword>
<reference evidence="2 3" key="1">
    <citation type="submission" date="2023-11" db="EMBL/GenBank/DDBJ databases">
        <title>Halocaridina rubra genome assembly.</title>
        <authorList>
            <person name="Smith C."/>
        </authorList>
    </citation>
    <scope>NUCLEOTIDE SEQUENCE [LARGE SCALE GENOMIC DNA]</scope>
    <source>
        <strain evidence="2">EP-1</strain>
        <tissue evidence="2">Whole</tissue>
    </source>
</reference>
<evidence type="ECO:0000256" key="1">
    <source>
        <dbReference type="SAM" id="MobiDB-lite"/>
    </source>
</evidence>
<dbReference type="AlphaFoldDB" id="A0AAN8WK45"/>
<dbReference type="EMBL" id="JAXCGZ010017849">
    <property type="protein sequence ID" value="KAK7067680.1"/>
    <property type="molecule type" value="Genomic_DNA"/>
</dbReference>
<feature type="compositionally biased region" description="Basic and acidic residues" evidence="1">
    <location>
        <begin position="23"/>
        <end position="32"/>
    </location>
</feature>
<comment type="caution">
    <text evidence="2">The sequence shown here is derived from an EMBL/GenBank/DDBJ whole genome shotgun (WGS) entry which is preliminary data.</text>
</comment>
<accession>A0AAN8WK45</accession>
<proteinExistence type="predicted"/>
<name>A0AAN8WK45_HALRR</name>
<feature type="non-terminal residue" evidence="2">
    <location>
        <position position="1"/>
    </location>
</feature>
<feature type="region of interest" description="Disordered" evidence="1">
    <location>
        <begin position="1"/>
        <end position="82"/>
    </location>
</feature>
<organism evidence="2 3">
    <name type="scientific">Halocaridina rubra</name>
    <name type="common">Hawaiian red shrimp</name>
    <dbReference type="NCBI Taxonomy" id="373956"/>
    <lineage>
        <taxon>Eukaryota</taxon>
        <taxon>Metazoa</taxon>
        <taxon>Ecdysozoa</taxon>
        <taxon>Arthropoda</taxon>
        <taxon>Crustacea</taxon>
        <taxon>Multicrustacea</taxon>
        <taxon>Malacostraca</taxon>
        <taxon>Eumalacostraca</taxon>
        <taxon>Eucarida</taxon>
        <taxon>Decapoda</taxon>
        <taxon>Pleocyemata</taxon>
        <taxon>Caridea</taxon>
        <taxon>Atyoidea</taxon>
        <taxon>Atyidae</taxon>
        <taxon>Halocaridina</taxon>
    </lineage>
</organism>
<protein>
    <submittedName>
        <fullName evidence="2">Uncharacterized protein</fullName>
    </submittedName>
</protein>
<evidence type="ECO:0000313" key="2">
    <source>
        <dbReference type="EMBL" id="KAK7067680.1"/>
    </source>
</evidence>
<feature type="region of interest" description="Disordered" evidence="1">
    <location>
        <begin position="110"/>
        <end position="141"/>
    </location>
</feature>
<feature type="compositionally biased region" description="Polar residues" evidence="1">
    <location>
        <begin position="54"/>
        <end position="66"/>
    </location>
</feature>
<evidence type="ECO:0000313" key="3">
    <source>
        <dbReference type="Proteomes" id="UP001381693"/>
    </source>
</evidence>
<dbReference type="Proteomes" id="UP001381693">
    <property type="component" value="Unassembled WGS sequence"/>
</dbReference>
<sequence>ASTLDHELGSNRFIGSPPPTALRAHESVRDDNGNSVSSSRRDSESGEEERTVYKPSNPSLEMSQPRITLHTAPRNASPPPAHAIINAEKASLVASASSLSLRSLASVAAESLSLSQALTPPPKLVTYRSEGGAEAVQVGSK</sequence>